<evidence type="ECO:0000256" key="4">
    <source>
        <dbReference type="ARBA" id="ARBA00022989"/>
    </source>
</evidence>
<proteinExistence type="inferred from homology"/>
<dbReference type="InterPro" id="IPR050307">
    <property type="entry name" value="Sterol_Desaturase_Related"/>
</dbReference>
<protein>
    <recommendedName>
        <fullName evidence="11">Protein ECERIFERUM 1</fullName>
    </recommendedName>
</protein>
<dbReference type="Pfam" id="PF12076">
    <property type="entry name" value="CER1-like_C"/>
    <property type="match status" value="1"/>
</dbReference>
<feature type="transmembrane region" description="Helical" evidence="6">
    <location>
        <begin position="374"/>
        <end position="394"/>
    </location>
</feature>
<evidence type="ECO:0000313" key="9">
    <source>
        <dbReference type="EMBL" id="WKA05178.1"/>
    </source>
</evidence>
<feature type="domain" description="Fatty acid hydroxylase" evidence="7">
    <location>
        <begin position="466"/>
        <end position="601"/>
    </location>
</feature>
<accession>A0ABY9DBY4</accession>
<dbReference type="Pfam" id="PF04116">
    <property type="entry name" value="FA_hydroxylase"/>
    <property type="match status" value="1"/>
</dbReference>
<dbReference type="InterPro" id="IPR021940">
    <property type="entry name" value="CER1-like_C"/>
</dbReference>
<evidence type="ECO:0000256" key="6">
    <source>
        <dbReference type="SAM" id="Phobius"/>
    </source>
</evidence>
<evidence type="ECO:0000256" key="1">
    <source>
        <dbReference type="ARBA" id="ARBA00004141"/>
    </source>
</evidence>
<keyword evidence="5 6" id="KW-0472">Membrane</keyword>
<evidence type="ECO:0000256" key="2">
    <source>
        <dbReference type="ARBA" id="ARBA00009324"/>
    </source>
</evidence>
<evidence type="ECO:0000259" key="8">
    <source>
        <dbReference type="Pfam" id="PF12076"/>
    </source>
</evidence>
<dbReference type="EMBL" id="CP126662">
    <property type="protein sequence ID" value="WKA05178.1"/>
    <property type="molecule type" value="Genomic_DNA"/>
</dbReference>
<feature type="domain" description="Very-long-chain aldehyde decarbonylase CER1-like C-terminal" evidence="8">
    <location>
        <begin position="753"/>
        <end position="916"/>
    </location>
</feature>
<evidence type="ECO:0000313" key="10">
    <source>
        <dbReference type="Proteomes" id="UP001227230"/>
    </source>
</evidence>
<feature type="transmembrane region" description="Helical" evidence="6">
    <location>
        <begin position="513"/>
        <end position="539"/>
    </location>
</feature>
<dbReference type="PANTHER" id="PTHR11863">
    <property type="entry name" value="STEROL DESATURASE"/>
    <property type="match status" value="1"/>
</dbReference>
<keyword evidence="3 6" id="KW-0812">Transmembrane</keyword>
<feature type="transmembrane region" description="Helical" evidence="6">
    <location>
        <begin position="428"/>
        <end position="450"/>
    </location>
</feature>
<comment type="similarity">
    <text evidence="2">Belongs to the sterol desaturase family.</text>
</comment>
<keyword evidence="10" id="KW-1185">Reference proteome</keyword>
<feature type="transmembrane region" description="Helical" evidence="6">
    <location>
        <begin position="456"/>
        <end position="474"/>
    </location>
</feature>
<name>A0ABY9DBY4_VITVI</name>
<evidence type="ECO:0000256" key="5">
    <source>
        <dbReference type="ARBA" id="ARBA00023136"/>
    </source>
</evidence>
<evidence type="ECO:0000259" key="7">
    <source>
        <dbReference type="Pfam" id="PF04116"/>
    </source>
</evidence>
<sequence>MGFGGLLTFACRELRYELCRWLISQYDFTYHRLKMATGSAVNVNEQHVSQVMGIPNSGEDLVIVKRTGPSNRTYTLRVLEQNLDNLPVGDDFLKSFLIFSCATLLAPNSKLEGSHDLWDTIWDSDLGVQRNWAKFLLQHLEDGIREYRQKQPTYIRGCLMFLQLFYMTFFYMPSVIVEVTRPLAAAWSDDVIKRHLAAEISIFGGYGHVDAQEQPQSTPHMQVPSVASTSTAGDDATEVRLWCPLSKVHGILEWGDLNYFSGRGQDEHVRLQLVLQLMLNERNSVRDTIMAWQLGYAEYEDFMYKNGQRVRERKSTWICVASREVAKSNMASKPGILTDWPWTPLGNFKYVVLAPWAIHAMYSFLVKDEKERDVAHFLIFPFLLWRMLHNQLWISLSRHRTAKGNNRIVDKGIEFEQVDRERNWDDQIIFNGIIFYVAYFTLPGASHMPLWRADGVVVTILLHTGPVEFLYYWLHRALHHHYLYSRYHSHHHSSIVTEPITSVIHPFAEHIGYFLLFSIPLLTVIFTGTRSIVSFVGYISYIDFMNNMGHCNFELVPKWLFSIFPFLKYLMYTPSFHSLHHTQFRTNYSLFMPFYDYMYGTMDKSSDVLYEKSLTRPEESPDVVHLTHLTTPDSIYHIRLGFASVASKPYISKWNHFNKLKLQTWVIPKYRIQYFLKWQNEPINSLIEEAILDAEQRGVNVLSLGLLNQGEELNIYGELYIHRNPKLKIKVVDGSSLAVAVVLNSIPKGTTQVLFRGKLSKVAYFTALALCQKGIQVATFHEEEYAKINMKLNTKLGGKLALSKNYAHKIWLVGDGLTKEEQLKAPKGTLFIPFSQFPPKRMRKDCFYHTTPAMMSPTSFENMDSCENWLPRRAMSAWRVAGILHALEGWNVHECGHAIFDIEKIWEASLQHGFRPLMIPS</sequence>
<gene>
    <name evidence="9" type="ORF">VitviT2T_023159</name>
</gene>
<comment type="subcellular location">
    <subcellularLocation>
        <location evidence="1">Membrane</location>
        <topology evidence="1">Multi-pass membrane protein</topology>
    </subcellularLocation>
</comment>
<evidence type="ECO:0000256" key="3">
    <source>
        <dbReference type="ARBA" id="ARBA00022692"/>
    </source>
</evidence>
<evidence type="ECO:0008006" key="11">
    <source>
        <dbReference type="Google" id="ProtNLM"/>
    </source>
</evidence>
<keyword evidence="4 6" id="KW-1133">Transmembrane helix</keyword>
<dbReference type="InterPro" id="IPR006694">
    <property type="entry name" value="Fatty_acid_hydroxylase"/>
</dbReference>
<dbReference type="Proteomes" id="UP001227230">
    <property type="component" value="Chromosome 15"/>
</dbReference>
<organism evidence="9 10">
    <name type="scientific">Vitis vinifera</name>
    <name type="common">Grape</name>
    <dbReference type="NCBI Taxonomy" id="29760"/>
    <lineage>
        <taxon>Eukaryota</taxon>
        <taxon>Viridiplantae</taxon>
        <taxon>Streptophyta</taxon>
        <taxon>Embryophyta</taxon>
        <taxon>Tracheophyta</taxon>
        <taxon>Spermatophyta</taxon>
        <taxon>Magnoliopsida</taxon>
        <taxon>eudicotyledons</taxon>
        <taxon>Gunneridae</taxon>
        <taxon>Pentapetalae</taxon>
        <taxon>rosids</taxon>
        <taxon>Vitales</taxon>
        <taxon>Vitaceae</taxon>
        <taxon>Viteae</taxon>
        <taxon>Vitis</taxon>
    </lineage>
</organism>
<reference evidence="9 10" key="1">
    <citation type="journal article" date="2023" name="Hortic Res">
        <title>The complete reference genome for grapevine (Vitis vinifera L.) genetics and breeding.</title>
        <authorList>
            <person name="Shi X."/>
            <person name="Cao S."/>
            <person name="Wang X."/>
            <person name="Huang S."/>
            <person name="Wang Y."/>
            <person name="Liu Z."/>
            <person name="Liu W."/>
            <person name="Leng X."/>
            <person name="Peng Y."/>
            <person name="Wang N."/>
            <person name="Wang Y."/>
            <person name="Ma Z."/>
            <person name="Xu X."/>
            <person name="Zhang F."/>
            <person name="Xue H."/>
            <person name="Zhong H."/>
            <person name="Wang Y."/>
            <person name="Zhang K."/>
            <person name="Velt A."/>
            <person name="Avia K."/>
            <person name="Holtgrawe D."/>
            <person name="Grimplet J."/>
            <person name="Matus J.T."/>
            <person name="Ware D."/>
            <person name="Wu X."/>
            <person name="Wang H."/>
            <person name="Liu C."/>
            <person name="Fang Y."/>
            <person name="Rustenholz C."/>
            <person name="Cheng Z."/>
            <person name="Xiao H."/>
            <person name="Zhou Y."/>
        </authorList>
    </citation>
    <scope>NUCLEOTIDE SEQUENCE [LARGE SCALE GENOMIC DNA]</scope>
    <source>
        <strain evidence="10">cv. Pinot noir / PN40024</strain>
        <tissue evidence="9">Leaf</tissue>
    </source>
</reference>